<accession>Q0GBW1</accession>
<sequence>MISNYHFTALVELDSGFDNYNQVIRASSRCEAIGCGVLIVLANPDYKNAKILKANAIQIN</sequence>
<dbReference type="KEGG" id="vg:5142335"/>
<protein>
    <submittedName>
        <fullName evidence="1">PfWMP4_05</fullName>
    </submittedName>
</protein>
<evidence type="ECO:0000313" key="1">
    <source>
        <dbReference type="EMBL" id="ABI33149.1"/>
    </source>
</evidence>
<dbReference type="RefSeq" id="YP_762635.1">
    <property type="nucleotide sequence ID" value="NC_008367.1"/>
</dbReference>
<name>Q0GBW1_9CAUD</name>
<organism evidence="1 2">
    <name type="scientific">Phormidium phage Pf-WMP4</name>
    <dbReference type="NCBI Taxonomy" id="2913979"/>
    <lineage>
        <taxon>Viruses</taxon>
        <taxon>Duplodnaviria</taxon>
        <taxon>Heunggongvirae</taxon>
        <taxon>Uroviricota</taxon>
        <taxon>Caudoviricetes</taxon>
        <taxon>Saffermanviridae</taxon>
        <taxon>Wumpquatrovirus</taxon>
        <taxon>Wumpquatrovirus WMP4</taxon>
    </lineage>
</organism>
<keyword evidence="2" id="KW-1185">Reference proteome</keyword>
<dbReference type="EMBL" id="DQ875742">
    <property type="protein sequence ID" value="ABI33149.1"/>
    <property type="molecule type" value="Genomic_DNA"/>
</dbReference>
<reference evidence="1 2" key="1">
    <citation type="journal article" date="2007" name="Virology">
        <title>Cyanophage Pf-WMP4, a T7-like phage infecting the freshwater cyanobacterium Phormidium foveolarum: complete genome sequence and DNA translocation.</title>
        <authorList>
            <person name="Liu X."/>
            <person name="Shi M."/>
            <person name="Kong S."/>
            <person name="Gao Y."/>
            <person name="An C."/>
        </authorList>
    </citation>
    <scope>NUCLEOTIDE SEQUENCE</scope>
</reference>
<evidence type="ECO:0000313" key="2">
    <source>
        <dbReference type="Proteomes" id="UP000000911"/>
    </source>
</evidence>
<dbReference type="GeneID" id="5142335"/>
<proteinExistence type="predicted"/>
<dbReference type="Proteomes" id="UP000000911">
    <property type="component" value="Segment"/>
</dbReference>